<organism evidence="2 3">
    <name type="scientific">Novosphingobium piscinae</name>
    <dbReference type="NCBI Taxonomy" id="1507448"/>
    <lineage>
        <taxon>Bacteria</taxon>
        <taxon>Pseudomonadati</taxon>
        <taxon>Pseudomonadota</taxon>
        <taxon>Alphaproteobacteria</taxon>
        <taxon>Sphingomonadales</taxon>
        <taxon>Sphingomonadaceae</taxon>
        <taxon>Novosphingobium</taxon>
    </lineage>
</organism>
<evidence type="ECO:0000313" key="3">
    <source>
        <dbReference type="Proteomes" id="UP000551327"/>
    </source>
</evidence>
<gene>
    <name evidence="2" type="ORF">H7F53_14245</name>
</gene>
<accession>A0A7X1G0D0</accession>
<dbReference type="PANTHER" id="PTHR37315:SF1">
    <property type="entry name" value="UPF0311 PROTEIN BLR7842"/>
    <property type="match status" value="1"/>
</dbReference>
<sequence>MKEPGLTFLFEATGELAAPVEIGPTPAGLARVVPILAGGPFAGPRLRGRVLAGHDWQTTRNDGVTIVDAHYLLETDDGVLLECRNHGMRHGPPEVMQRLAAGEAVDPDSYYFRAAPRFTAPAGRYDWLNRSLFLCTGARFAKSVTVRFYEVG</sequence>
<keyword evidence="3" id="KW-1185">Reference proteome</keyword>
<name>A0A7X1G0D0_9SPHN</name>
<evidence type="ECO:0000313" key="2">
    <source>
        <dbReference type="EMBL" id="MBC2670311.1"/>
    </source>
</evidence>
<comment type="similarity">
    <text evidence="1">Belongs to the UPF0311 family.</text>
</comment>
<dbReference type="Pfam" id="PF11578">
    <property type="entry name" value="DUF3237"/>
    <property type="match status" value="1"/>
</dbReference>
<proteinExistence type="inferred from homology"/>
<dbReference type="HAMAP" id="MF_00775">
    <property type="entry name" value="UPF0311"/>
    <property type="match status" value="1"/>
</dbReference>
<dbReference type="PANTHER" id="PTHR37315">
    <property type="entry name" value="UPF0311 PROTEIN BLR7842"/>
    <property type="match status" value="1"/>
</dbReference>
<dbReference type="Proteomes" id="UP000551327">
    <property type="component" value="Unassembled WGS sequence"/>
</dbReference>
<dbReference type="InterPro" id="IPR020915">
    <property type="entry name" value="UPF0311"/>
</dbReference>
<comment type="caution">
    <text evidence="2">The sequence shown here is derived from an EMBL/GenBank/DDBJ whole genome shotgun (WGS) entry which is preliminary data.</text>
</comment>
<dbReference type="AlphaFoldDB" id="A0A7X1G0D0"/>
<dbReference type="EMBL" id="JACLAX010000017">
    <property type="protein sequence ID" value="MBC2670311.1"/>
    <property type="molecule type" value="Genomic_DNA"/>
</dbReference>
<dbReference type="RefSeq" id="WP_185680173.1">
    <property type="nucleotide sequence ID" value="NZ_JACLAX010000017.1"/>
</dbReference>
<reference evidence="2 3" key="1">
    <citation type="submission" date="2020-08" db="EMBL/GenBank/DDBJ databases">
        <title>The genome sequence of type strain Novosphingobium piscinae KCTC 42194.</title>
        <authorList>
            <person name="Liu Y."/>
        </authorList>
    </citation>
    <scope>NUCLEOTIDE SEQUENCE [LARGE SCALE GENOMIC DNA]</scope>
    <source>
        <strain evidence="2 3">KCTC 42194</strain>
    </source>
</reference>
<dbReference type="Gene3D" id="2.40.160.20">
    <property type="match status" value="1"/>
</dbReference>
<evidence type="ECO:0000256" key="1">
    <source>
        <dbReference type="HAMAP-Rule" id="MF_00775"/>
    </source>
</evidence>
<protein>
    <recommendedName>
        <fullName evidence="1">UPF0311 protein H7F53_14245</fullName>
    </recommendedName>
</protein>